<protein>
    <submittedName>
        <fullName evidence="2">Class I SAM-dependent methyltransferase</fullName>
    </submittedName>
</protein>
<proteinExistence type="predicted"/>
<dbReference type="Proteomes" id="UP001139701">
    <property type="component" value="Unassembled WGS sequence"/>
</dbReference>
<dbReference type="InterPro" id="IPR029063">
    <property type="entry name" value="SAM-dependent_MTases_sf"/>
</dbReference>
<dbReference type="SUPFAM" id="SSF53335">
    <property type="entry name" value="S-adenosyl-L-methionine-dependent methyltransferases"/>
    <property type="match status" value="1"/>
</dbReference>
<evidence type="ECO:0000313" key="3">
    <source>
        <dbReference type="Proteomes" id="UP001139701"/>
    </source>
</evidence>
<name>A0A9X2B9F2_9GAMM</name>
<keyword evidence="3" id="KW-1185">Reference proteome</keyword>
<dbReference type="PANTHER" id="PTHR45036:SF1">
    <property type="entry name" value="METHYLTRANSFERASE LIKE 7A"/>
    <property type="match status" value="1"/>
</dbReference>
<dbReference type="InterPro" id="IPR052356">
    <property type="entry name" value="Thiol_S-MT"/>
</dbReference>
<sequence length="188" mass="21462">MKTASLMDARRELLLPISDECLEIGFGTGLNLAFYQNLNVLYALEPNAHIEALSSERLTQSNFEIRHLRNFAESIPLPTNSVKNVVSTWTMCSIPKLEQALAEIYRVMEVGGTFHLVEHVYSDQTSTQRWQNALTPIQKKLADGCHLNRNIEHYLKNAGFEFVEKNYFYADGIPAIGNRMLMARVQKR</sequence>
<dbReference type="RefSeq" id="WP_241570247.1">
    <property type="nucleotide sequence ID" value="NZ_JAKUML010000001.1"/>
</dbReference>
<comment type="caution">
    <text evidence="2">The sequence shown here is derived from an EMBL/GenBank/DDBJ whole genome shotgun (WGS) entry which is preliminary data.</text>
</comment>
<evidence type="ECO:0000313" key="2">
    <source>
        <dbReference type="EMBL" id="MCJ8145510.1"/>
    </source>
</evidence>
<accession>A0A9X2B9F2</accession>
<dbReference type="Gene3D" id="3.40.50.150">
    <property type="entry name" value="Vaccinia Virus protein VP39"/>
    <property type="match status" value="1"/>
</dbReference>
<organism evidence="2 3">
    <name type="scientific">Acinetobacter sedimenti</name>
    <dbReference type="NCBI Taxonomy" id="2919922"/>
    <lineage>
        <taxon>Bacteria</taxon>
        <taxon>Pseudomonadati</taxon>
        <taxon>Pseudomonadota</taxon>
        <taxon>Gammaproteobacteria</taxon>
        <taxon>Moraxellales</taxon>
        <taxon>Moraxellaceae</taxon>
        <taxon>Acinetobacter</taxon>
    </lineage>
</organism>
<keyword evidence="2" id="KW-0808">Transferase</keyword>
<gene>
    <name evidence="2" type="ORF">MKI79_01020</name>
</gene>
<feature type="domain" description="Methyltransferase type 11" evidence="1">
    <location>
        <begin position="22"/>
        <end position="114"/>
    </location>
</feature>
<dbReference type="AlphaFoldDB" id="A0A9X2B9F2"/>
<dbReference type="Pfam" id="PF08241">
    <property type="entry name" value="Methyltransf_11"/>
    <property type="match status" value="1"/>
</dbReference>
<dbReference type="GO" id="GO:0008757">
    <property type="term" value="F:S-adenosylmethionine-dependent methyltransferase activity"/>
    <property type="evidence" value="ECO:0007669"/>
    <property type="project" value="InterPro"/>
</dbReference>
<reference evidence="2" key="1">
    <citation type="submission" date="2022-02" db="EMBL/GenBank/DDBJ databases">
        <title>Acinetobacter A3.8 sp. nov., isolated from Sediment (Zhairuo Island).</title>
        <authorList>
            <person name="Zheng K."/>
        </authorList>
    </citation>
    <scope>NUCLEOTIDE SEQUENCE</scope>
    <source>
        <strain evidence="2">A3.8</strain>
    </source>
</reference>
<dbReference type="InterPro" id="IPR013216">
    <property type="entry name" value="Methyltransf_11"/>
</dbReference>
<keyword evidence="2" id="KW-0489">Methyltransferase</keyword>
<evidence type="ECO:0000259" key="1">
    <source>
        <dbReference type="Pfam" id="PF08241"/>
    </source>
</evidence>
<dbReference type="GO" id="GO:0032259">
    <property type="term" value="P:methylation"/>
    <property type="evidence" value="ECO:0007669"/>
    <property type="project" value="UniProtKB-KW"/>
</dbReference>
<dbReference type="EMBL" id="JAKUML010000001">
    <property type="protein sequence ID" value="MCJ8145510.1"/>
    <property type="molecule type" value="Genomic_DNA"/>
</dbReference>
<dbReference type="PANTHER" id="PTHR45036">
    <property type="entry name" value="METHYLTRANSFERASE LIKE 7B"/>
    <property type="match status" value="1"/>
</dbReference>